<feature type="non-terminal residue" evidence="1">
    <location>
        <position position="118"/>
    </location>
</feature>
<feature type="non-terminal residue" evidence="1">
    <location>
        <position position="1"/>
    </location>
</feature>
<protein>
    <submittedName>
        <fullName evidence="1">Uncharacterized protein</fullName>
    </submittedName>
</protein>
<comment type="caution">
    <text evidence="1">The sequence shown here is derived from an EMBL/GenBank/DDBJ whole genome shotgun (WGS) entry which is preliminary data.</text>
</comment>
<dbReference type="EMBL" id="AZIM01004904">
    <property type="protein sequence ID" value="ETE60159.1"/>
    <property type="molecule type" value="Genomic_DNA"/>
</dbReference>
<proteinExistence type="predicted"/>
<keyword evidence="2" id="KW-1185">Reference proteome</keyword>
<gene>
    <name evidence="1" type="ORF">L345_14103</name>
</gene>
<sequence length="118" mass="13281">MTNVEELGEIKFRRGIFLADSVSIDVSEKDFSGTRITFFHLHLFDRQIVGVACCPPLGQRKRDKPDSLQLFLSQLPGKNGLLPMEVYAVNSSVRQITTCPSTAAREEKINTQREELAQ</sequence>
<accession>V8ND10</accession>
<organism evidence="1 2">
    <name type="scientific">Ophiophagus hannah</name>
    <name type="common">King cobra</name>
    <name type="synonym">Naja hannah</name>
    <dbReference type="NCBI Taxonomy" id="8665"/>
    <lineage>
        <taxon>Eukaryota</taxon>
        <taxon>Metazoa</taxon>
        <taxon>Chordata</taxon>
        <taxon>Craniata</taxon>
        <taxon>Vertebrata</taxon>
        <taxon>Euteleostomi</taxon>
        <taxon>Lepidosauria</taxon>
        <taxon>Squamata</taxon>
        <taxon>Bifurcata</taxon>
        <taxon>Unidentata</taxon>
        <taxon>Episquamata</taxon>
        <taxon>Toxicofera</taxon>
        <taxon>Serpentes</taxon>
        <taxon>Colubroidea</taxon>
        <taxon>Elapidae</taxon>
        <taxon>Elapinae</taxon>
        <taxon>Ophiophagus</taxon>
    </lineage>
</organism>
<evidence type="ECO:0000313" key="1">
    <source>
        <dbReference type="EMBL" id="ETE60159.1"/>
    </source>
</evidence>
<dbReference type="AlphaFoldDB" id="V8ND10"/>
<reference evidence="1 2" key="1">
    <citation type="journal article" date="2013" name="Proc. Natl. Acad. Sci. U.S.A.">
        <title>The king cobra genome reveals dynamic gene evolution and adaptation in the snake venom system.</title>
        <authorList>
            <person name="Vonk F.J."/>
            <person name="Casewell N.R."/>
            <person name="Henkel C.V."/>
            <person name="Heimberg A.M."/>
            <person name="Jansen H.J."/>
            <person name="McCleary R.J."/>
            <person name="Kerkkamp H.M."/>
            <person name="Vos R.A."/>
            <person name="Guerreiro I."/>
            <person name="Calvete J.J."/>
            <person name="Wuster W."/>
            <person name="Woods A.E."/>
            <person name="Logan J.M."/>
            <person name="Harrison R.A."/>
            <person name="Castoe T.A."/>
            <person name="de Koning A.P."/>
            <person name="Pollock D.D."/>
            <person name="Yandell M."/>
            <person name="Calderon D."/>
            <person name="Renjifo C."/>
            <person name="Currier R.B."/>
            <person name="Salgado D."/>
            <person name="Pla D."/>
            <person name="Sanz L."/>
            <person name="Hyder A.S."/>
            <person name="Ribeiro J.M."/>
            <person name="Arntzen J.W."/>
            <person name="van den Thillart G.E."/>
            <person name="Boetzer M."/>
            <person name="Pirovano W."/>
            <person name="Dirks R.P."/>
            <person name="Spaink H.P."/>
            <person name="Duboule D."/>
            <person name="McGlinn E."/>
            <person name="Kini R.M."/>
            <person name="Richardson M.K."/>
        </authorList>
    </citation>
    <scope>NUCLEOTIDE SEQUENCE</scope>
    <source>
        <tissue evidence="1">Blood</tissue>
    </source>
</reference>
<name>V8ND10_OPHHA</name>
<dbReference type="Proteomes" id="UP000018936">
    <property type="component" value="Unassembled WGS sequence"/>
</dbReference>
<evidence type="ECO:0000313" key="2">
    <source>
        <dbReference type="Proteomes" id="UP000018936"/>
    </source>
</evidence>